<evidence type="ECO:0000313" key="2">
    <source>
        <dbReference type="Proteomes" id="UP000294894"/>
    </source>
</evidence>
<dbReference type="AlphaFoldDB" id="A0A4P7GQ60"/>
<sequence>MTSYDDLETPAQMRADCLQVGRHLRLERAARAAVEPAPSLLYADFPREVRKRDVTVSDAAARIAAALHLHLD</sequence>
<dbReference type="RefSeq" id="WP_135080317.1">
    <property type="nucleotide sequence ID" value="NZ_CP038267.1"/>
</dbReference>
<protein>
    <submittedName>
        <fullName evidence="1">Uncharacterized protein</fullName>
    </submittedName>
</protein>
<proteinExistence type="predicted"/>
<name>A0A4P7GQ60_9ACTN</name>
<evidence type="ECO:0000313" key="1">
    <source>
        <dbReference type="EMBL" id="QBR94169.1"/>
    </source>
</evidence>
<dbReference type="KEGG" id="noy:EXE57_19155"/>
<accession>A0A4P7GQ60</accession>
<dbReference type="Proteomes" id="UP000294894">
    <property type="component" value="Chromosome"/>
</dbReference>
<organism evidence="1 2">
    <name type="scientific">Nocardioides euryhalodurans</name>
    <dbReference type="NCBI Taxonomy" id="2518370"/>
    <lineage>
        <taxon>Bacteria</taxon>
        <taxon>Bacillati</taxon>
        <taxon>Actinomycetota</taxon>
        <taxon>Actinomycetes</taxon>
        <taxon>Propionibacteriales</taxon>
        <taxon>Nocardioidaceae</taxon>
        <taxon>Nocardioides</taxon>
    </lineage>
</organism>
<keyword evidence="2" id="KW-1185">Reference proteome</keyword>
<gene>
    <name evidence="1" type="ORF">EXE57_19155</name>
</gene>
<reference evidence="1 2" key="1">
    <citation type="submission" date="2019-03" db="EMBL/GenBank/DDBJ databases">
        <title>Three New Species of Nocardioides, Nocardioides euryhalodurans sp. nov., Nocardioides seonyuensis sp. nov. and Nocardioides eburneoflavus sp. nov., Iolated from Soil.</title>
        <authorList>
            <person name="Roh S.G."/>
            <person name="Lee C."/>
            <person name="Kim M.-K."/>
            <person name="Kim S.B."/>
        </authorList>
    </citation>
    <scope>NUCLEOTIDE SEQUENCE [LARGE SCALE GENOMIC DNA]</scope>
    <source>
        <strain evidence="1 2">MMS17-SY117</strain>
    </source>
</reference>
<dbReference type="EMBL" id="CP038267">
    <property type="protein sequence ID" value="QBR94169.1"/>
    <property type="molecule type" value="Genomic_DNA"/>
</dbReference>